<evidence type="ECO:0000256" key="5">
    <source>
        <dbReference type="ARBA" id="ARBA00022691"/>
    </source>
</evidence>
<dbReference type="GO" id="GO:0007059">
    <property type="term" value="P:chromosome segregation"/>
    <property type="evidence" value="ECO:0007669"/>
    <property type="project" value="TreeGrafter"/>
</dbReference>
<evidence type="ECO:0000256" key="3">
    <source>
        <dbReference type="ARBA" id="ARBA00022603"/>
    </source>
</evidence>
<evidence type="ECO:0000256" key="9">
    <source>
        <dbReference type="SAM" id="MobiDB-lite"/>
    </source>
</evidence>
<dbReference type="InterPro" id="IPR003115">
    <property type="entry name" value="ParB_N"/>
</dbReference>
<reference evidence="12" key="1">
    <citation type="submission" date="2016-11" db="EMBL/GenBank/DDBJ databases">
        <authorList>
            <person name="Varghese N."/>
            <person name="Submissions S."/>
        </authorList>
    </citation>
    <scope>NUCLEOTIDE SEQUENCE [LARGE SCALE GENOMIC DNA]</scope>
    <source>
        <strain evidence="12">DSM 14834</strain>
    </source>
</reference>
<keyword evidence="6" id="KW-0680">Restriction system</keyword>
<dbReference type="SUPFAM" id="SSF53335">
    <property type="entry name" value="S-adenosyl-L-methionine-dependent methyltransferases"/>
    <property type="match status" value="1"/>
</dbReference>
<evidence type="ECO:0000256" key="1">
    <source>
        <dbReference type="ARBA" id="ARBA00010203"/>
    </source>
</evidence>
<dbReference type="PANTHER" id="PTHR33375:SF1">
    <property type="entry name" value="CHROMOSOME-PARTITIONING PROTEIN PARB-RELATED"/>
    <property type="match status" value="1"/>
</dbReference>
<dbReference type="Pfam" id="PF01555">
    <property type="entry name" value="N6_N4_Mtase"/>
    <property type="match status" value="1"/>
</dbReference>
<keyword evidence="3 11" id="KW-0489">Methyltransferase</keyword>
<sequence>MRGARARRFATVRVQTEVCRVCGLQPSSPRPSPRHPKPAHGPPSAGFFVSEAPILDTLAVTYRKVDTLIPYARNPRTHSDEQIARIAATIAEFGWTNPILVDGENGIIAGHGRLLAARKLGLTEVPVIELAHLTPAQKRAYVIADNRLALDAGWDEAMLALEFAELADAGFDLDLTGFSASEIEGLLDHIEETEPSADEDERAPEGDADEDDITVPRIVISRSGDIWRLGEHRLICADSADSAAIERLMAGERAALLFTSPPYANQRNYTTGGIADWDALMHGVFAAAMPIMRADGQMLVNLGLVHRDGEWQPYWDGWIEWMRAQGWRRFGWYVWDQGVTVPGDWVGRLAPRHEFIFHFNREARKPNKIVPCKWAGQETHLRADGSSTAMRGKDGKVGAWCHAGLPTQDYRIPDSVISITRQRGPIDKEREIDHPAVFPIGLPQFVMEAYTNEGDVVFEPFSGSGTTILAGEACGRRVRASELAPEYVDVAVIRWIKNHPDQTPVLESTGQTWDEVKAEREPEGVTATYADAKKRLSDVFNDRMAKLADPPYSPWGRNRK</sequence>
<keyword evidence="4" id="KW-0808">Transferase</keyword>
<evidence type="ECO:0000256" key="7">
    <source>
        <dbReference type="ARBA" id="ARBA00023125"/>
    </source>
</evidence>
<protein>
    <recommendedName>
        <fullName evidence="2">site-specific DNA-methyltransferase (cytosine-N(4)-specific)</fullName>
        <ecNumber evidence="2">2.1.1.113</ecNumber>
    </recommendedName>
</protein>
<dbReference type="EC" id="2.1.1.113" evidence="2"/>
<comment type="catalytic activity">
    <reaction evidence="8">
        <text>a 2'-deoxycytidine in DNA + S-adenosyl-L-methionine = an N(4)-methyl-2'-deoxycytidine in DNA + S-adenosyl-L-homocysteine + H(+)</text>
        <dbReference type="Rhea" id="RHEA:16857"/>
        <dbReference type="Rhea" id="RHEA-COMP:11369"/>
        <dbReference type="Rhea" id="RHEA-COMP:13674"/>
        <dbReference type="ChEBI" id="CHEBI:15378"/>
        <dbReference type="ChEBI" id="CHEBI:57856"/>
        <dbReference type="ChEBI" id="CHEBI:59789"/>
        <dbReference type="ChEBI" id="CHEBI:85452"/>
        <dbReference type="ChEBI" id="CHEBI:137933"/>
        <dbReference type="EC" id="2.1.1.113"/>
    </reaction>
</comment>
<dbReference type="PROSITE" id="PS00093">
    <property type="entry name" value="N4_MTASE"/>
    <property type="match status" value="1"/>
</dbReference>
<dbReference type="EMBL" id="FQUK01000027">
    <property type="protein sequence ID" value="SHF05257.1"/>
    <property type="molecule type" value="Genomic_DNA"/>
</dbReference>
<dbReference type="InterPro" id="IPR036086">
    <property type="entry name" value="ParB/Sulfiredoxin_sf"/>
</dbReference>
<evidence type="ECO:0000313" key="12">
    <source>
        <dbReference type="Proteomes" id="UP000242857"/>
    </source>
</evidence>
<keyword evidence="12" id="KW-1185">Reference proteome</keyword>
<dbReference type="GO" id="GO:0005694">
    <property type="term" value="C:chromosome"/>
    <property type="evidence" value="ECO:0007669"/>
    <property type="project" value="TreeGrafter"/>
</dbReference>
<dbReference type="InterPro" id="IPR001091">
    <property type="entry name" value="RM_Methyltransferase"/>
</dbReference>
<dbReference type="InterPro" id="IPR002941">
    <property type="entry name" value="DNA_methylase_N4/N6"/>
</dbReference>
<dbReference type="Gene3D" id="3.40.50.150">
    <property type="entry name" value="Vaccinia Virus protein VP39"/>
    <property type="match status" value="1"/>
</dbReference>
<dbReference type="CDD" id="cd16403">
    <property type="entry name" value="ParB_N_like_MT"/>
    <property type="match status" value="1"/>
</dbReference>
<dbReference type="GO" id="GO:0045881">
    <property type="term" value="P:positive regulation of sporulation resulting in formation of a cellular spore"/>
    <property type="evidence" value="ECO:0007669"/>
    <property type="project" value="TreeGrafter"/>
</dbReference>
<dbReference type="InterPro" id="IPR050336">
    <property type="entry name" value="Chromosome_partition/occlusion"/>
</dbReference>
<proteinExistence type="inferred from homology"/>
<evidence type="ECO:0000313" key="11">
    <source>
        <dbReference type="EMBL" id="SHF05257.1"/>
    </source>
</evidence>
<evidence type="ECO:0000256" key="6">
    <source>
        <dbReference type="ARBA" id="ARBA00022747"/>
    </source>
</evidence>
<dbReference type="STRING" id="213588.SAMN02745204_01695"/>
<evidence type="ECO:0000259" key="10">
    <source>
        <dbReference type="SMART" id="SM00470"/>
    </source>
</evidence>
<dbReference type="InterPro" id="IPR017985">
    <property type="entry name" value="MeTrfase_CN4_CS"/>
</dbReference>
<dbReference type="InterPro" id="IPR029063">
    <property type="entry name" value="SAM-dependent_MTases_sf"/>
</dbReference>
<dbReference type="GO" id="GO:0032259">
    <property type="term" value="P:methylation"/>
    <property type="evidence" value="ECO:0007669"/>
    <property type="project" value="UniProtKB-KW"/>
</dbReference>
<feature type="domain" description="ParB-like N-terminal" evidence="10">
    <location>
        <begin position="61"/>
        <end position="147"/>
    </location>
</feature>
<evidence type="ECO:0000256" key="4">
    <source>
        <dbReference type="ARBA" id="ARBA00022679"/>
    </source>
</evidence>
<keyword evidence="7" id="KW-0238">DNA-binding</keyword>
<dbReference type="GO" id="GO:0008170">
    <property type="term" value="F:N-methyltransferase activity"/>
    <property type="evidence" value="ECO:0007669"/>
    <property type="project" value="InterPro"/>
</dbReference>
<comment type="similarity">
    <text evidence="1">Belongs to the N(4)/N(6)-methyltransferase family. N(4) subfamily.</text>
</comment>
<evidence type="ECO:0000256" key="2">
    <source>
        <dbReference type="ARBA" id="ARBA00012185"/>
    </source>
</evidence>
<dbReference type="PANTHER" id="PTHR33375">
    <property type="entry name" value="CHROMOSOME-PARTITIONING PROTEIN PARB-RELATED"/>
    <property type="match status" value="1"/>
</dbReference>
<name>A0A1M4YHJ5_9GAMM</name>
<accession>A0A1M4YHJ5</accession>
<dbReference type="GO" id="GO:0003677">
    <property type="term" value="F:DNA binding"/>
    <property type="evidence" value="ECO:0007669"/>
    <property type="project" value="UniProtKB-KW"/>
</dbReference>
<dbReference type="Pfam" id="PF02195">
    <property type="entry name" value="ParB_N"/>
    <property type="match status" value="1"/>
</dbReference>
<gene>
    <name evidence="11" type="ORF">SAMN02745204_01695</name>
</gene>
<dbReference type="PRINTS" id="PR00508">
    <property type="entry name" value="S21N4MTFRASE"/>
</dbReference>
<dbReference type="SUPFAM" id="SSF110849">
    <property type="entry name" value="ParB/Sulfiredoxin"/>
    <property type="match status" value="1"/>
</dbReference>
<feature type="region of interest" description="Disordered" evidence="9">
    <location>
        <begin position="24"/>
        <end position="43"/>
    </location>
</feature>
<dbReference type="Gene3D" id="3.90.1530.10">
    <property type="entry name" value="Conserved hypothetical protein from pyrococcus furiosus pfu- 392566-001, ParB domain"/>
    <property type="match status" value="1"/>
</dbReference>
<dbReference type="SMART" id="SM00470">
    <property type="entry name" value="ParB"/>
    <property type="match status" value="1"/>
</dbReference>
<dbReference type="Proteomes" id="UP000242857">
    <property type="component" value="Unassembled WGS sequence"/>
</dbReference>
<keyword evidence="5" id="KW-0949">S-adenosyl-L-methionine</keyword>
<dbReference type="GO" id="GO:0015667">
    <property type="term" value="F:site-specific DNA-methyltransferase (cytosine-N4-specific) activity"/>
    <property type="evidence" value="ECO:0007669"/>
    <property type="project" value="UniProtKB-EC"/>
</dbReference>
<organism evidence="11 12">
    <name type="scientific">Thermomonas hydrothermalis</name>
    <dbReference type="NCBI Taxonomy" id="213588"/>
    <lineage>
        <taxon>Bacteria</taxon>
        <taxon>Pseudomonadati</taxon>
        <taxon>Pseudomonadota</taxon>
        <taxon>Gammaproteobacteria</taxon>
        <taxon>Lysobacterales</taxon>
        <taxon>Lysobacteraceae</taxon>
        <taxon>Thermomonas</taxon>
    </lineage>
</organism>
<dbReference type="GO" id="GO:0009307">
    <property type="term" value="P:DNA restriction-modification system"/>
    <property type="evidence" value="ECO:0007669"/>
    <property type="project" value="UniProtKB-KW"/>
</dbReference>
<dbReference type="AlphaFoldDB" id="A0A1M4YHJ5"/>
<evidence type="ECO:0000256" key="8">
    <source>
        <dbReference type="ARBA" id="ARBA00049120"/>
    </source>
</evidence>